<dbReference type="EMBL" id="CP002786">
    <property type="protein sequence ID" value="AEF42158.1"/>
    <property type="molecule type" value="Genomic_DNA"/>
</dbReference>
<dbReference type="InterPro" id="IPR002668">
    <property type="entry name" value="CNT_N_dom"/>
</dbReference>
<feature type="transmembrane region" description="Helical" evidence="2">
    <location>
        <begin position="96"/>
        <end position="117"/>
    </location>
</feature>
<dbReference type="Proteomes" id="UP000009235">
    <property type="component" value="Chromosome"/>
</dbReference>
<keyword evidence="6" id="KW-1185">Reference proteome</keyword>
<feature type="transmembrane region" description="Helical" evidence="2">
    <location>
        <begin position="35"/>
        <end position="53"/>
    </location>
</feature>
<evidence type="ECO:0000259" key="4">
    <source>
        <dbReference type="Pfam" id="PF07670"/>
    </source>
</evidence>
<dbReference type="InterPro" id="IPR011642">
    <property type="entry name" value="Gate_dom"/>
</dbReference>
<feature type="compositionally biased region" description="Basic and acidic residues" evidence="1">
    <location>
        <begin position="308"/>
        <end position="329"/>
    </location>
</feature>
<dbReference type="GO" id="GO:0005886">
    <property type="term" value="C:plasma membrane"/>
    <property type="evidence" value="ECO:0007669"/>
    <property type="project" value="TreeGrafter"/>
</dbReference>
<gene>
    <name evidence="5" type="primary">nupC</name>
    <name evidence="5" type="ordered locus">AS9A_3720</name>
</gene>
<dbReference type="Pfam" id="PF07670">
    <property type="entry name" value="Gate"/>
    <property type="match status" value="1"/>
</dbReference>
<feature type="domain" description="Concentrative nucleoside transporter N-terminal" evidence="3">
    <location>
        <begin position="8"/>
        <end position="83"/>
    </location>
</feature>
<keyword evidence="2" id="KW-1133">Transmembrane helix</keyword>
<protein>
    <submittedName>
        <fullName evidence="5">NupC</fullName>
    </submittedName>
</protein>
<reference evidence="5 6" key="1">
    <citation type="journal article" date="2011" name="J. Bacteriol.">
        <title>Complete genome sequence of Amycolicicoccus subflavus DQS3-9A1T, an actinomycete isolated from crude oil-polluted soil.</title>
        <authorList>
            <person name="Cai M."/>
            <person name="Chen W.M."/>
            <person name="Nie Y."/>
            <person name="Chi C.Q."/>
            <person name="Wang Y.N."/>
            <person name="Tang Y.Q."/>
            <person name="Li G.Y."/>
            <person name="Wu X.L."/>
        </authorList>
    </citation>
    <scope>NUCLEOTIDE SEQUENCE [LARGE SCALE GENOMIC DNA]</scope>
    <source>
        <strain evidence="6">DSM 45089 / DQS3-9A1</strain>
    </source>
</reference>
<dbReference type="STRING" id="443218.AS9A_3720"/>
<evidence type="ECO:0000256" key="1">
    <source>
        <dbReference type="SAM" id="MobiDB-lite"/>
    </source>
</evidence>
<dbReference type="AlphaFoldDB" id="F6EF21"/>
<evidence type="ECO:0000313" key="6">
    <source>
        <dbReference type="Proteomes" id="UP000009235"/>
    </source>
</evidence>
<feature type="transmembrane region" description="Helical" evidence="2">
    <location>
        <begin position="200"/>
        <end position="219"/>
    </location>
</feature>
<dbReference type="HOGENOM" id="CLU_649947_0_0_11"/>
<dbReference type="Pfam" id="PF01773">
    <property type="entry name" value="Nucleos_tra2_N"/>
    <property type="match status" value="1"/>
</dbReference>
<dbReference type="GO" id="GO:0005337">
    <property type="term" value="F:nucleoside transmembrane transporter activity"/>
    <property type="evidence" value="ECO:0007669"/>
    <property type="project" value="InterPro"/>
</dbReference>
<accession>F6EF21</accession>
<evidence type="ECO:0000259" key="3">
    <source>
        <dbReference type="Pfam" id="PF01773"/>
    </source>
</evidence>
<organism evidence="5 6">
    <name type="scientific">Hoyosella subflava (strain DSM 45089 / JCM 17490 / NBRC 109087 / DQS3-9A1)</name>
    <name type="common">Amycolicicoccus subflavus</name>
    <dbReference type="NCBI Taxonomy" id="443218"/>
    <lineage>
        <taxon>Bacteria</taxon>
        <taxon>Bacillati</taxon>
        <taxon>Actinomycetota</taxon>
        <taxon>Actinomycetes</taxon>
        <taxon>Mycobacteriales</taxon>
        <taxon>Hoyosellaceae</taxon>
        <taxon>Hoyosella</taxon>
    </lineage>
</organism>
<evidence type="ECO:0000313" key="5">
    <source>
        <dbReference type="EMBL" id="AEF42158.1"/>
    </source>
</evidence>
<keyword evidence="2" id="KW-0472">Membrane</keyword>
<feature type="domain" description="Nucleoside transporter/FeoB GTPase Gate" evidence="4">
    <location>
        <begin position="100"/>
        <end position="196"/>
    </location>
</feature>
<dbReference type="GO" id="GO:0015293">
    <property type="term" value="F:symporter activity"/>
    <property type="evidence" value="ECO:0007669"/>
    <property type="project" value="TreeGrafter"/>
</dbReference>
<dbReference type="PANTHER" id="PTHR10590:SF13">
    <property type="entry name" value="NUCLEOSIDE PERMEASE NUPC"/>
    <property type="match status" value="1"/>
</dbReference>
<name>F6EF21_HOYSD</name>
<proteinExistence type="predicted"/>
<feature type="region of interest" description="Disordered" evidence="1">
    <location>
        <begin position="296"/>
        <end position="334"/>
    </location>
</feature>
<dbReference type="KEGG" id="asd:AS9A_3720"/>
<evidence type="ECO:0000256" key="2">
    <source>
        <dbReference type="SAM" id="Phobius"/>
    </source>
</evidence>
<dbReference type="eggNOG" id="COG1972">
    <property type="taxonomic scope" value="Bacteria"/>
</dbReference>
<keyword evidence="2" id="KW-0812">Transmembrane</keyword>
<feature type="transmembrane region" description="Helical" evidence="2">
    <location>
        <begin position="173"/>
        <end position="194"/>
    </location>
</feature>
<dbReference type="PANTHER" id="PTHR10590">
    <property type="entry name" value="SODIUM/NUCLEOSIDE COTRANSPORTER"/>
    <property type="match status" value="1"/>
</dbReference>
<dbReference type="InterPro" id="IPR008276">
    <property type="entry name" value="C_nuclsd_transpt"/>
</dbReference>
<sequence>MHYAVGIAGLAVFMTLAWAASYDRKLALKRLKYVAIMLAIQVVLGFFLIRTAVGQTVVDGIASGFSRLLEFAFEGTSFVFGGLAGDPDATNGLSPAFFMAVLMPIVFISAIIGILEWSRLLHVVIRYLGLAVGKINGLGKLESFGASASLLLGQSEVFIALKNQLHHLNERRLYTLAAAAMSTVSASIMGSYMVLLDPQYVVTAIALNFFGIFIVVTLINPYDLEPSEDVAVFSDARHRSFFEMLTEYIWDGFRVAIHRCCDADRLRRADRDGERCLQRNLRCDIPAGDGLRVRAAGVPDGGSAIGDSGRREFDGNETRDERVRGDDTNRGGGIRVVGPRLRDRGSVPGFVRELRVHRNHRGSGQRARAGAGRHDRKIRSPAAVRCNARELHQRNDGRAPHLIVSALWHASTAPQRTAEGRQ</sequence>